<name>A0AAV4QWL0_CAEEX</name>
<proteinExistence type="predicted"/>
<evidence type="ECO:0000313" key="1">
    <source>
        <dbReference type="EMBL" id="GIY12515.1"/>
    </source>
</evidence>
<evidence type="ECO:0000313" key="2">
    <source>
        <dbReference type="Proteomes" id="UP001054945"/>
    </source>
</evidence>
<dbReference type="AlphaFoldDB" id="A0AAV4QWL0"/>
<dbReference type="EMBL" id="BPLR01006799">
    <property type="protein sequence ID" value="GIY12515.1"/>
    <property type="molecule type" value="Genomic_DNA"/>
</dbReference>
<protein>
    <submittedName>
        <fullName evidence="1">Uncharacterized protein</fullName>
    </submittedName>
</protein>
<sequence length="68" mass="7544">MGGDLLLKSFKNGNRMLRTLVAQVVVSTSGTSAVHPSPVFLGRPRYHNERNEMDYCYAYEHSNGTPTA</sequence>
<dbReference type="Proteomes" id="UP001054945">
    <property type="component" value="Unassembled WGS sequence"/>
</dbReference>
<keyword evidence="2" id="KW-1185">Reference proteome</keyword>
<reference evidence="1 2" key="1">
    <citation type="submission" date="2021-06" db="EMBL/GenBank/DDBJ databases">
        <title>Caerostris extrusa draft genome.</title>
        <authorList>
            <person name="Kono N."/>
            <person name="Arakawa K."/>
        </authorList>
    </citation>
    <scope>NUCLEOTIDE SEQUENCE [LARGE SCALE GENOMIC DNA]</scope>
</reference>
<gene>
    <name evidence="1" type="ORF">CEXT_459641</name>
</gene>
<organism evidence="1 2">
    <name type="scientific">Caerostris extrusa</name>
    <name type="common">Bark spider</name>
    <name type="synonym">Caerostris bankana</name>
    <dbReference type="NCBI Taxonomy" id="172846"/>
    <lineage>
        <taxon>Eukaryota</taxon>
        <taxon>Metazoa</taxon>
        <taxon>Ecdysozoa</taxon>
        <taxon>Arthropoda</taxon>
        <taxon>Chelicerata</taxon>
        <taxon>Arachnida</taxon>
        <taxon>Araneae</taxon>
        <taxon>Araneomorphae</taxon>
        <taxon>Entelegynae</taxon>
        <taxon>Araneoidea</taxon>
        <taxon>Araneidae</taxon>
        <taxon>Caerostris</taxon>
    </lineage>
</organism>
<accession>A0AAV4QWL0</accession>
<comment type="caution">
    <text evidence="1">The sequence shown here is derived from an EMBL/GenBank/DDBJ whole genome shotgun (WGS) entry which is preliminary data.</text>
</comment>